<reference evidence="1 2" key="1">
    <citation type="journal article" date="2019" name="Int. J. Syst. Evol. Microbiol.">
        <title>The Global Catalogue of Microorganisms (GCM) 10K type strain sequencing project: providing services to taxonomists for standard genome sequencing and annotation.</title>
        <authorList>
            <consortium name="The Broad Institute Genomics Platform"/>
            <consortium name="The Broad Institute Genome Sequencing Center for Infectious Disease"/>
            <person name="Wu L."/>
            <person name="Ma J."/>
        </authorList>
    </citation>
    <scope>NUCLEOTIDE SEQUENCE [LARGE SCALE GENOMIC DNA]</scope>
    <source>
        <strain evidence="1 2">JCM 13244</strain>
    </source>
</reference>
<evidence type="ECO:0000313" key="1">
    <source>
        <dbReference type="EMBL" id="GAA1674135.1"/>
    </source>
</evidence>
<dbReference type="EMBL" id="BAAALR010000014">
    <property type="protein sequence ID" value="GAA1674135.1"/>
    <property type="molecule type" value="Genomic_DNA"/>
</dbReference>
<proteinExistence type="predicted"/>
<evidence type="ECO:0008006" key="3">
    <source>
        <dbReference type="Google" id="ProtNLM"/>
    </source>
</evidence>
<dbReference type="Gene3D" id="2.120.10.70">
    <property type="entry name" value="Fucose-specific lectin"/>
    <property type="match status" value="1"/>
</dbReference>
<sequence>MDQLGEGWQRAMALRLLRGKDDRLTAYALVAGGVARWTEDRPGGPEWTGPWLIEAVGLVSLTVAQSAEGYAHLVGLRRRPGGAGEPARVDVVHATQFQTGRPLTAWHSLGTPHPKDARKAERTGAPAMAVDSSGALRVFVRNAGGGVSARRQDPKGTWERWTDWKGTHVLGGLSATATADGRLELLAPAEKGAALRWYQPGPGAAPKRGEDVPADARPDSAAVVETSPGTLTHYWRDAGSGELMAWRPDSPAPAPLGGATGTGPVAAVRAVVDGHDCTVLAHQDAGRLAVAAHPSEDEAAGVWWTPSGEQGAHTPALALDGQGRVVLAALGLDGRLLVARQKTDEAGLALRAWNRVGSG</sequence>
<organism evidence="1 2">
    <name type="scientific">Streptomyces yatensis</name>
    <dbReference type="NCBI Taxonomy" id="155177"/>
    <lineage>
        <taxon>Bacteria</taxon>
        <taxon>Bacillati</taxon>
        <taxon>Actinomycetota</taxon>
        <taxon>Actinomycetes</taxon>
        <taxon>Kitasatosporales</taxon>
        <taxon>Streptomycetaceae</taxon>
        <taxon>Streptomyces</taxon>
        <taxon>Streptomyces violaceusniger group</taxon>
    </lineage>
</organism>
<gene>
    <name evidence="1" type="ORF">GCM10009680_12290</name>
</gene>
<accession>A0ABN2GNP1</accession>
<evidence type="ECO:0000313" key="2">
    <source>
        <dbReference type="Proteomes" id="UP001499947"/>
    </source>
</evidence>
<comment type="caution">
    <text evidence="1">The sequence shown here is derived from an EMBL/GenBank/DDBJ whole genome shotgun (WGS) entry which is preliminary data.</text>
</comment>
<name>A0ABN2GNP1_9ACTN</name>
<dbReference type="Proteomes" id="UP001499947">
    <property type="component" value="Unassembled WGS sequence"/>
</dbReference>
<protein>
    <recommendedName>
        <fullName evidence="3">LmbE family protein</fullName>
    </recommendedName>
</protein>
<keyword evidence="2" id="KW-1185">Reference proteome</keyword>
<dbReference type="SUPFAM" id="SSF89372">
    <property type="entry name" value="Fucose-specific lectin"/>
    <property type="match status" value="1"/>
</dbReference>